<comment type="subcellular location">
    <subcellularLocation>
        <location evidence="2">Cytoplasm</location>
        <location evidence="2">Cytosol</location>
    </subcellularLocation>
    <subcellularLocation>
        <location evidence="1">Lysosome</location>
    </subcellularLocation>
    <subcellularLocation>
        <location evidence="3">Secreted</location>
        <location evidence="3">Extracellular exosome</location>
    </subcellularLocation>
</comment>
<dbReference type="InterPro" id="IPR008996">
    <property type="entry name" value="IL1/FGF"/>
</dbReference>
<dbReference type="PRINTS" id="PR01357">
    <property type="entry name" value="INTRLEUKN1AB"/>
</dbReference>
<dbReference type="GO" id="GO:0005125">
    <property type="term" value="F:cytokine activity"/>
    <property type="evidence" value="ECO:0007669"/>
    <property type="project" value="UniProtKB-UniRule"/>
</dbReference>
<sequence length="261" mass="29627">MESRMTSNKSETWSSKMPEGLDLEISQHPLKMKSVVNLIIALERLGSSSTEPLSTEFRDENLINMMLENIELWELTLRRLPTVTDLYKCVPLPSSERTEHPFSVTDSEKRNLVVVPNSMELHAVMLQGGAECRKVYLDMSTYVNLEPNTDSETVTLGIRGTNFYLSCYKDGDKPTLHLETVEDKDSLSNITSDSNLVRFLFHKHITGRNVSTLVSVPFSSWYISTAPENNRPVAMCLSSAQRHKTFTIQPLKRKPRCEGQI</sequence>
<dbReference type="GO" id="GO:0071222">
    <property type="term" value="P:cellular response to lipopolysaccharide"/>
    <property type="evidence" value="ECO:0007669"/>
    <property type="project" value="TreeGrafter"/>
</dbReference>
<dbReference type="Gene3D" id="2.80.10.50">
    <property type="match status" value="1"/>
</dbReference>
<name>A0A3Q3X8W6_MOLML</name>
<comment type="similarity">
    <text evidence="4 12">Belongs to the IL-1 family.</text>
</comment>
<keyword evidence="10" id="KW-0458">Lysosome</keyword>
<dbReference type="PRINTS" id="PR01359">
    <property type="entry name" value="INTRLEUKIN1B"/>
</dbReference>
<dbReference type="GO" id="GO:0005764">
    <property type="term" value="C:lysosome"/>
    <property type="evidence" value="ECO:0007669"/>
    <property type="project" value="UniProtKB-SubCell"/>
</dbReference>
<keyword evidence="5" id="KW-0963">Cytoplasm</keyword>
<dbReference type="SMART" id="SM00125">
    <property type="entry name" value="IL1"/>
    <property type="match status" value="1"/>
</dbReference>
<evidence type="ECO:0000256" key="10">
    <source>
        <dbReference type="ARBA" id="ARBA00023228"/>
    </source>
</evidence>
<organism evidence="13 14">
    <name type="scientific">Mola mola</name>
    <name type="common">Ocean sunfish</name>
    <name type="synonym">Tetraodon mola</name>
    <dbReference type="NCBI Taxonomy" id="94237"/>
    <lineage>
        <taxon>Eukaryota</taxon>
        <taxon>Metazoa</taxon>
        <taxon>Chordata</taxon>
        <taxon>Craniata</taxon>
        <taxon>Vertebrata</taxon>
        <taxon>Euteleostomi</taxon>
        <taxon>Actinopterygii</taxon>
        <taxon>Neopterygii</taxon>
        <taxon>Teleostei</taxon>
        <taxon>Neoteleostei</taxon>
        <taxon>Acanthomorphata</taxon>
        <taxon>Eupercaria</taxon>
        <taxon>Tetraodontiformes</taxon>
        <taxon>Molidae</taxon>
        <taxon>Mola</taxon>
    </lineage>
</organism>
<dbReference type="GO" id="GO:1901222">
    <property type="term" value="P:regulation of non-canonical NF-kappaB signal transduction"/>
    <property type="evidence" value="ECO:0007669"/>
    <property type="project" value="TreeGrafter"/>
</dbReference>
<reference evidence="13" key="2">
    <citation type="submission" date="2025-09" db="UniProtKB">
        <authorList>
            <consortium name="Ensembl"/>
        </authorList>
    </citation>
    <scope>IDENTIFICATION</scope>
</reference>
<accession>A0A3Q3X8W6</accession>
<keyword evidence="9" id="KW-0395">Inflammatory response</keyword>
<dbReference type="GO" id="GO:0019221">
    <property type="term" value="P:cytokine-mediated signaling pathway"/>
    <property type="evidence" value="ECO:0007669"/>
    <property type="project" value="TreeGrafter"/>
</dbReference>
<dbReference type="InterPro" id="IPR000975">
    <property type="entry name" value="IL-1_fam"/>
</dbReference>
<dbReference type="CDD" id="cd23296">
    <property type="entry name" value="beta-trefoil_IL1B"/>
    <property type="match status" value="1"/>
</dbReference>
<dbReference type="Pfam" id="PF00340">
    <property type="entry name" value="IL1"/>
    <property type="match status" value="1"/>
</dbReference>
<dbReference type="GO" id="GO:0010628">
    <property type="term" value="P:positive regulation of gene expression"/>
    <property type="evidence" value="ECO:0007669"/>
    <property type="project" value="TreeGrafter"/>
</dbReference>
<proteinExistence type="inferred from homology"/>
<protein>
    <recommendedName>
        <fullName evidence="12">Interleukin-1</fullName>
    </recommendedName>
</protein>
<dbReference type="GO" id="GO:0005149">
    <property type="term" value="F:interleukin-1 receptor binding"/>
    <property type="evidence" value="ECO:0007669"/>
    <property type="project" value="UniProtKB-UniRule"/>
</dbReference>
<dbReference type="GO" id="GO:0042119">
    <property type="term" value="P:neutrophil activation"/>
    <property type="evidence" value="ECO:0007669"/>
    <property type="project" value="TreeGrafter"/>
</dbReference>
<dbReference type="STRING" id="94237.ENSMMOP00000018614"/>
<dbReference type="PANTHER" id="PTHR10078">
    <property type="entry name" value="INTERLEUKIN-1 FAMILY MEMBER"/>
    <property type="match status" value="1"/>
</dbReference>
<evidence type="ECO:0000256" key="5">
    <source>
        <dbReference type="ARBA" id="ARBA00022490"/>
    </source>
</evidence>
<reference evidence="13" key="1">
    <citation type="submission" date="2025-08" db="UniProtKB">
        <authorList>
            <consortium name="Ensembl"/>
        </authorList>
    </citation>
    <scope>IDENTIFICATION</scope>
</reference>
<dbReference type="GO" id="GO:0005829">
    <property type="term" value="C:cytosol"/>
    <property type="evidence" value="ECO:0007669"/>
    <property type="project" value="UniProtKB-SubCell"/>
</dbReference>
<keyword evidence="7 12" id="KW-0964">Secreted</keyword>
<dbReference type="Proteomes" id="UP000261620">
    <property type="component" value="Unplaced"/>
</dbReference>
<dbReference type="PRINTS" id="PR00264">
    <property type="entry name" value="INTERLEUKIN1"/>
</dbReference>
<evidence type="ECO:0000313" key="14">
    <source>
        <dbReference type="Proteomes" id="UP000261620"/>
    </source>
</evidence>
<evidence type="ECO:0000256" key="11">
    <source>
        <dbReference type="ARBA" id="ARBA00023246"/>
    </source>
</evidence>
<keyword evidence="14" id="KW-1185">Reference proteome</keyword>
<dbReference type="GO" id="GO:0051781">
    <property type="term" value="P:positive regulation of cell division"/>
    <property type="evidence" value="ECO:0007669"/>
    <property type="project" value="UniProtKB-KW"/>
</dbReference>
<dbReference type="GO" id="GO:0048246">
    <property type="term" value="P:macrophage chemotaxis"/>
    <property type="evidence" value="ECO:0007669"/>
    <property type="project" value="TreeGrafter"/>
</dbReference>
<dbReference type="GO" id="GO:0001660">
    <property type="term" value="P:fever generation"/>
    <property type="evidence" value="ECO:0007669"/>
    <property type="project" value="UniProtKB-KW"/>
</dbReference>
<evidence type="ECO:0000256" key="3">
    <source>
        <dbReference type="ARBA" id="ARBA00004550"/>
    </source>
</evidence>
<keyword evidence="11" id="KW-0497">Mitogen</keyword>
<dbReference type="PANTHER" id="PTHR10078:SF30">
    <property type="entry name" value="INTERLEUKIN-1 BETA"/>
    <property type="match status" value="1"/>
</dbReference>
<evidence type="ECO:0000313" key="13">
    <source>
        <dbReference type="Ensembl" id="ENSMMOP00000018614.1"/>
    </source>
</evidence>
<dbReference type="Ensembl" id="ENSMMOT00000018915.1">
    <property type="protein sequence ID" value="ENSMMOP00000018614.1"/>
    <property type="gene ID" value="ENSMMOG00000013863.1"/>
</dbReference>
<evidence type="ECO:0000256" key="8">
    <source>
        <dbReference type="ARBA" id="ARBA00022620"/>
    </source>
</evidence>
<dbReference type="GO" id="GO:0005615">
    <property type="term" value="C:extracellular space"/>
    <property type="evidence" value="ECO:0007669"/>
    <property type="project" value="UniProtKB-KW"/>
</dbReference>
<evidence type="ECO:0000256" key="6">
    <source>
        <dbReference type="ARBA" id="ARBA00022514"/>
    </source>
</evidence>
<evidence type="ECO:0000256" key="9">
    <source>
        <dbReference type="ARBA" id="ARBA00023198"/>
    </source>
</evidence>
<evidence type="ECO:0000256" key="7">
    <source>
        <dbReference type="ARBA" id="ARBA00022525"/>
    </source>
</evidence>
<dbReference type="AlphaFoldDB" id="A0A3Q3X8W6"/>
<keyword evidence="8" id="KW-0666">Pyrogen</keyword>
<keyword evidence="6" id="KW-0202">Cytokine</keyword>
<dbReference type="SUPFAM" id="SSF50353">
    <property type="entry name" value="Cytokine"/>
    <property type="match status" value="1"/>
</dbReference>
<evidence type="ECO:0000256" key="1">
    <source>
        <dbReference type="ARBA" id="ARBA00004371"/>
    </source>
</evidence>
<evidence type="ECO:0000256" key="2">
    <source>
        <dbReference type="ARBA" id="ARBA00004514"/>
    </source>
</evidence>
<dbReference type="GO" id="GO:0006955">
    <property type="term" value="P:immune response"/>
    <property type="evidence" value="ECO:0007669"/>
    <property type="project" value="InterPro"/>
</dbReference>
<evidence type="ECO:0000256" key="4">
    <source>
        <dbReference type="ARBA" id="ARBA00010448"/>
    </source>
</evidence>
<evidence type="ECO:0000256" key="12">
    <source>
        <dbReference type="RuleBase" id="RU003753"/>
    </source>
</evidence>